<dbReference type="InterPro" id="IPR011993">
    <property type="entry name" value="PH-like_dom_sf"/>
</dbReference>
<evidence type="ECO:0000256" key="6">
    <source>
        <dbReference type="ARBA" id="ARBA00023134"/>
    </source>
</evidence>
<dbReference type="GO" id="GO:0003924">
    <property type="term" value="F:GTPase activity"/>
    <property type="evidence" value="ECO:0007669"/>
    <property type="project" value="InterPro"/>
</dbReference>
<feature type="compositionally biased region" description="Low complexity" evidence="9">
    <location>
        <begin position="1"/>
        <end position="10"/>
    </location>
</feature>
<dbReference type="PROSITE" id="PS51388">
    <property type="entry name" value="GED"/>
    <property type="match status" value="1"/>
</dbReference>
<dbReference type="Pfam" id="PF00350">
    <property type="entry name" value="Dynamin_N"/>
    <property type="match status" value="1"/>
</dbReference>
<evidence type="ECO:0000256" key="8">
    <source>
        <dbReference type="RuleBase" id="RU003932"/>
    </source>
</evidence>
<dbReference type="Pfam" id="PF00169">
    <property type="entry name" value="PH"/>
    <property type="match status" value="1"/>
</dbReference>
<dbReference type="InterPro" id="IPR022812">
    <property type="entry name" value="Dynamin"/>
</dbReference>
<comment type="similarity">
    <text evidence="8">Belongs to the TRAFAC class dynamin-like GTPase superfamily. Dynamin/Fzo/YdjA family.</text>
</comment>
<dbReference type="Gene3D" id="2.30.29.30">
    <property type="entry name" value="Pleckstrin-homology domain (PH domain)/Phosphotyrosine-binding domain (PTB)"/>
    <property type="match status" value="1"/>
</dbReference>
<accession>A0A9Q0LLU6</accession>
<dbReference type="Gene3D" id="3.40.50.300">
    <property type="entry name" value="P-loop containing nucleotide triphosphate hydrolases"/>
    <property type="match status" value="1"/>
</dbReference>
<dbReference type="EMBL" id="JAPDFW010000066">
    <property type="protein sequence ID" value="KAJ5075202.1"/>
    <property type="molecule type" value="Genomic_DNA"/>
</dbReference>
<evidence type="ECO:0000256" key="4">
    <source>
        <dbReference type="ARBA" id="ARBA00022741"/>
    </source>
</evidence>
<dbReference type="GO" id="GO:0006897">
    <property type="term" value="P:endocytosis"/>
    <property type="evidence" value="ECO:0007669"/>
    <property type="project" value="UniProtKB-KW"/>
</dbReference>
<keyword evidence="5" id="KW-0378">Hydrolase</keyword>
<feature type="compositionally biased region" description="Basic and acidic residues" evidence="9">
    <location>
        <begin position="30"/>
        <end position="54"/>
    </location>
</feature>
<dbReference type="Pfam" id="PF01031">
    <property type="entry name" value="Dynamin_M"/>
    <property type="match status" value="1"/>
</dbReference>
<keyword evidence="2" id="KW-0254">Endocytosis</keyword>
<dbReference type="PANTHER" id="PTHR11566">
    <property type="entry name" value="DYNAMIN"/>
    <property type="match status" value="1"/>
</dbReference>
<dbReference type="PRINTS" id="PR00195">
    <property type="entry name" value="DYNAMIN"/>
</dbReference>
<dbReference type="EC" id="3.6.5.5" evidence="1"/>
<dbReference type="InterPro" id="IPR045063">
    <property type="entry name" value="Dynamin_N"/>
</dbReference>
<dbReference type="SMART" id="SM00053">
    <property type="entry name" value="DYNc"/>
    <property type="match status" value="1"/>
</dbReference>
<evidence type="ECO:0000259" key="10">
    <source>
        <dbReference type="PROSITE" id="PS50003"/>
    </source>
</evidence>
<dbReference type="FunFam" id="3.40.50.300:FF:000045">
    <property type="entry name" value="dynamin-1 isoform X2"/>
    <property type="match status" value="1"/>
</dbReference>
<feature type="region of interest" description="Disordered" evidence="9">
    <location>
        <begin position="654"/>
        <end position="674"/>
    </location>
</feature>
<dbReference type="InterPro" id="IPR001849">
    <property type="entry name" value="PH_domain"/>
</dbReference>
<dbReference type="InterPro" id="IPR003130">
    <property type="entry name" value="GED"/>
</dbReference>
<dbReference type="PROSITE" id="PS51718">
    <property type="entry name" value="G_DYNAMIN_2"/>
    <property type="match status" value="1"/>
</dbReference>
<proteinExistence type="inferred from homology"/>
<dbReference type="SMART" id="SM00233">
    <property type="entry name" value="PH"/>
    <property type="match status" value="1"/>
</dbReference>
<dbReference type="SUPFAM" id="SSF50729">
    <property type="entry name" value="PH domain-like"/>
    <property type="match status" value="1"/>
</dbReference>
<feature type="domain" description="PH" evidence="10">
    <location>
        <begin position="579"/>
        <end position="728"/>
    </location>
</feature>
<dbReference type="AlphaFoldDB" id="A0A9Q0LLU6"/>
<dbReference type="Pfam" id="PF02212">
    <property type="entry name" value="GED"/>
    <property type="match status" value="1"/>
</dbReference>
<dbReference type="PROSITE" id="PS50003">
    <property type="entry name" value="PH_DOMAIN"/>
    <property type="match status" value="1"/>
</dbReference>
<dbReference type="Proteomes" id="UP001149090">
    <property type="component" value="Unassembled WGS sequence"/>
</dbReference>
<dbReference type="CDD" id="cd08771">
    <property type="entry name" value="DLP_1"/>
    <property type="match status" value="1"/>
</dbReference>
<evidence type="ECO:0000259" key="12">
    <source>
        <dbReference type="PROSITE" id="PS51718"/>
    </source>
</evidence>
<dbReference type="Gene3D" id="1.20.120.1240">
    <property type="entry name" value="Dynamin, middle domain"/>
    <property type="match status" value="1"/>
</dbReference>
<dbReference type="GO" id="GO:0008017">
    <property type="term" value="F:microtubule binding"/>
    <property type="evidence" value="ECO:0007669"/>
    <property type="project" value="TreeGrafter"/>
</dbReference>
<dbReference type="InterPro" id="IPR000375">
    <property type="entry name" value="Dynamin_stalk"/>
</dbReference>
<dbReference type="GO" id="GO:0005874">
    <property type="term" value="C:microtubule"/>
    <property type="evidence" value="ECO:0007669"/>
    <property type="project" value="UniProtKB-KW"/>
</dbReference>
<evidence type="ECO:0000259" key="11">
    <source>
        <dbReference type="PROSITE" id="PS51388"/>
    </source>
</evidence>
<evidence type="ECO:0000256" key="1">
    <source>
        <dbReference type="ARBA" id="ARBA00011980"/>
    </source>
</evidence>
<evidence type="ECO:0000313" key="13">
    <source>
        <dbReference type="EMBL" id="KAJ5075202.1"/>
    </source>
</evidence>
<evidence type="ECO:0000256" key="5">
    <source>
        <dbReference type="ARBA" id="ARBA00022801"/>
    </source>
</evidence>
<dbReference type="PROSITE" id="PS00410">
    <property type="entry name" value="G_DYNAMIN_1"/>
    <property type="match status" value="1"/>
</dbReference>
<protein>
    <recommendedName>
        <fullName evidence="1">dynamin GTPase</fullName>
        <ecNumber evidence="1">3.6.5.5</ecNumber>
    </recommendedName>
</protein>
<dbReference type="InterPro" id="IPR019762">
    <property type="entry name" value="Dynamin_GTPase_CS"/>
</dbReference>
<evidence type="ECO:0000313" key="14">
    <source>
        <dbReference type="Proteomes" id="UP001149090"/>
    </source>
</evidence>
<dbReference type="InterPro" id="IPR001401">
    <property type="entry name" value="Dynamin_GTPase"/>
</dbReference>
<dbReference type="SMART" id="SM00302">
    <property type="entry name" value="GED"/>
    <property type="match status" value="1"/>
</dbReference>
<evidence type="ECO:0000256" key="3">
    <source>
        <dbReference type="ARBA" id="ARBA00022701"/>
    </source>
</evidence>
<feature type="domain" description="Dynamin-type G" evidence="12">
    <location>
        <begin position="94"/>
        <end position="361"/>
    </location>
</feature>
<dbReference type="SUPFAM" id="SSF52540">
    <property type="entry name" value="P-loop containing nucleoside triphosphate hydrolases"/>
    <property type="match status" value="1"/>
</dbReference>
<keyword evidence="14" id="KW-1185">Reference proteome</keyword>
<keyword evidence="7" id="KW-0505">Motor protein</keyword>
<feature type="region of interest" description="Disordered" evidence="9">
    <location>
        <begin position="1"/>
        <end position="69"/>
    </location>
</feature>
<dbReference type="GO" id="GO:0016020">
    <property type="term" value="C:membrane"/>
    <property type="evidence" value="ECO:0007669"/>
    <property type="project" value="TreeGrafter"/>
</dbReference>
<evidence type="ECO:0000256" key="7">
    <source>
        <dbReference type="ARBA" id="ARBA00023175"/>
    </source>
</evidence>
<dbReference type="GO" id="GO:0005525">
    <property type="term" value="F:GTP binding"/>
    <property type="evidence" value="ECO:0007669"/>
    <property type="project" value="UniProtKB-KW"/>
</dbReference>
<feature type="compositionally biased region" description="Basic and acidic residues" evidence="9">
    <location>
        <begin position="12"/>
        <end position="23"/>
    </location>
</feature>
<comment type="caution">
    <text evidence="13">The sequence shown here is derived from an EMBL/GenBank/DDBJ whole genome shotgun (WGS) entry which is preliminary data.</text>
</comment>
<keyword evidence="6 8" id="KW-0342">GTP-binding</keyword>
<dbReference type="GO" id="GO:0005737">
    <property type="term" value="C:cytoplasm"/>
    <property type="evidence" value="ECO:0007669"/>
    <property type="project" value="TreeGrafter"/>
</dbReference>
<dbReference type="InterPro" id="IPR027417">
    <property type="entry name" value="P-loop_NTPase"/>
</dbReference>
<keyword evidence="3" id="KW-0493">Microtubule</keyword>
<evidence type="ECO:0000256" key="2">
    <source>
        <dbReference type="ARBA" id="ARBA00022583"/>
    </source>
</evidence>
<dbReference type="OrthoDB" id="5061070at2759"/>
<dbReference type="InterPro" id="IPR030381">
    <property type="entry name" value="G_DYNAMIN_dom"/>
</dbReference>
<sequence length="836" mass="95804">MSSKNQNKSKNSNKETNKKEEKKPQKKTNSTKEKQNKEKQNQKSNEKQNKEKQNSIRRTNTQSKNEKNANKEGSLLIEIVNKLHDAFTKLGIANLDLPQIAVVGCQSSGKSSVLESVVGRDFLPRGSGIVTRRPLVLQLIRDTTLQEEYGVFLHQSKQKYYDFDEIRQEIERDTERITGRNKGLSPLPINLRLYSPNVVNLTLIDLPGVTKIAVGDQPEDIEKQIESMVLNYIKRPNCIILAVTPANSDLANSDSLKLAKSVDPKRERTIGVLTKLDLMDEGTDALDILNGDLLGMKFIGVVNRGQKDIDQKKKVKEALSSEETFFQTHPKYAHIADKMGSGYLATILNNKLIQHIQNSLPEISKSVDENLSKTESELEKIGETEGEIQRKQIAFRSLSGFAQEFKNLIDGTSSDVDGSVVSKFSERLLGGAKIKYHYTTALHDNIEDLRLEDDLDEETISKYIQNSEGAISRMGIPEKAFHWAIRVGLLRLFEPCKKCIMDVEKELIGIITDTTNKIQYFENFPMLRTRILEISIALIKRLTKPTLELIEQVIRMELAYINFENPTLHIRRFTEDKKSDILEGWLEKRRSKTKKWQRRWFVLKAKTLFYYSGPKEPTALGVVPLEGCIIETVDDIEKIKKELEEKKDDPEVSKKLIDFPEGPTDQPKRKKSIFSKSKNYPIPEQNLKTYFRIRHPINTVDGGEFMELLAENEVALKTWCSSLKRNAQGIFHEKNQANRDIWLVREVVISYFRTVKISIFDSVPKTVMYSLVNPLKSILEGELMARIYDEELMDELLNEDPAIKDRRKKLKRTLILLKQAKEIIKKVQTVKVNTKI</sequence>
<evidence type="ECO:0000256" key="9">
    <source>
        <dbReference type="SAM" id="MobiDB-lite"/>
    </source>
</evidence>
<reference evidence="13" key="1">
    <citation type="submission" date="2022-10" db="EMBL/GenBank/DDBJ databases">
        <title>Novel sulphate-reducing endosymbionts in the free-living metamonad Anaeramoeba.</title>
        <authorList>
            <person name="Jerlstrom-Hultqvist J."/>
            <person name="Cepicka I."/>
            <person name="Gallot-Lavallee L."/>
            <person name="Salas-Leiva D."/>
            <person name="Curtis B.A."/>
            <person name="Zahonova K."/>
            <person name="Pipaliya S."/>
            <person name="Dacks J."/>
            <person name="Roger A.J."/>
        </authorList>
    </citation>
    <scope>NUCLEOTIDE SEQUENCE</scope>
    <source>
        <strain evidence="13">BMAN</strain>
    </source>
</reference>
<gene>
    <name evidence="13" type="ORF">M0811_07555</name>
</gene>
<organism evidence="13 14">
    <name type="scientific">Anaeramoeba ignava</name>
    <name type="common">Anaerobic marine amoeba</name>
    <dbReference type="NCBI Taxonomy" id="1746090"/>
    <lineage>
        <taxon>Eukaryota</taxon>
        <taxon>Metamonada</taxon>
        <taxon>Anaeramoebidae</taxon>
        <taxon>Anaeramoeba</taxon>
    </lineage>
</organism>
<name>A0A9Q0LLU6_ANAIG</name>
<keyword evidence="4 8" id="KW-0547">Nucleotide-binding</keyword>
<feature type="domain" description="GED" evidence="11">
    <location>
        <begin position="741"/>
        <end position="832"/>
    </location>
</feature>
<dbReference type="InterPro" id="IPR020850">
    <property type="entry name" value="GED_dom"/>
</dbReference>